<name>A0A2U1Q268_ARTAN</name>
<proteinExistence type="predicted"/>
<dbReference type="EMBL" id="PKPP01000495">
    <property type="protein sequence ID" value="PWA92043.1"/>
    <property type="molecule type" value="Genomic_DNA"/>
</dbReference>
<dbReference type="OrthoDB" id="696485at2759"/>
<comment type="caution">
    <text evidence="2">The sequence shown here is derived from an EMBL/GenBank/DDBJ whole genome shotgun (WGS) entry which is preliminary data.</text>
</comment>
<keyword evidence="2" id="KW-0548">Nucleotidyltransferase</keyword>
<organism evidence="2 3">
    <name type="scientific">Artemisia annua</name>
    <name type="common">Sweet wormwood</name>
    <dbReference type="NCBI Taxonomy" id="35608"/>
    <lineage>
        <taxon>Eukaryota</taxon>
        <taxon>Viridiplantae</taxon>
        <taxon>Streptophyta</taxon>
        <taxon>Embryophyta</taxon>
        <taxon>Tracheophyta</taxon>
        <taxon>Spermatophyta</taxon>
        <taxon>Magnoliopsida</taxon>
        <taxon>eudicotyledons</taxon>
        <taxon>Gunneridae</taxon>
        <taxon>Pentapetalae</taxon>
        <taxon>asterids</taxon>
        <taxon>campanulids</taxon>
        <taxon>Asterales</taxon>
        <taxon>Asteraceae</taxon>
        <taxon>Asteroideae</taxon>
        <taxon>Anthemideae</taxon>
        <taxon>Artemisiinae</taxon>
        <taxon>Artemisia</taxon>
    </lineage>
</organism>
<dbReference type="PANTHER" id="PTHR36617:SF15">
    <property type="entry name" value="REVERSE TRANSCRIPTASE ZINC-BINDING DOMAIN-CONTAINING PROTEIN"/>
    <property type="match status" value="1"/>
</dbReference>
<protein>
    <submittedName>
        <fullName evidence="2">RNA-directed DNA polymerase, eukaryota</fullName>
    </submittedName>
</protein>
<accession>A0A2U1Q268</accession>
<keyword evidence="2" id="KW-0695">RNA-directed DNA polymerase</keyword>
<dbReference type="PANTHER" id="PTHR36617">
    <property type="entry name" value="PROTEIN, PUTATIVE-RELATED"/>
    <property type="match status" value="1"/>
</dbReference>
<dbReference type="AlphaFoldDB" id="A0A2U1Q268"/>
<dbReference type="Proteomes" id="UP000245207">
    <property type="component" value="Unassembled WGS sequence"/>
</dbReference>
<dbReference type="InterPro" id="IPR026960">
    <property type="entry name" value="RVT-Znf"/>
</dbReference>
<gene>
    <name evidence="2" type="ORF">CTI12_AA083850</name>
</gene>
<feature type="domain" description="Reverse transcriptase zinc-binding" evidence="1">
    <location>
        <begin position="281"/>
        <end position="366"/>
    </location>
</feature>
<keyword evidence="3" id="KW-1185">Reference proteome</keyword>
<keyword evidence="2" id="KW-0808">Transferase</keyword>
<evidence type="ECO:0000259" key="1">
    <source>
        <dbReference type="Pfam" id="PF13966"/>
    </source>
</evidence>
<evidence type="ECO:0000313" key="2">
    <source>
        <dbReference type="EMBL" id="PWA92043.1"/>
    </source>
</evidence>
<sequence>MTKKAIHSLNGDSSVFNCSVKGNGVWARIVKDVNAMNDQGFIPYHFIKRNVGDGRATRFWKDRWMGVAALQHQFPHLFHLEVNQYCMLLDPNNGFTVKKTRIHLDNASLPDAYISTRWFRFIPKKVNIFVWHAHRDHLPTWLPENEDSRARHTALPSLESHSSISFSYPYRFDRWRFLNTPNALWVMTKKAIHSLNGDSSIFNCSVKGNGVWARIVKDVNAMNDQGFIPYHFIKRNVGDGRATRFWKDRWMGVAALQHQFPHLFHLEVNQYCMLLDPNNGFTVKKTRIHLDNASLPDAYISTRWFRFIPKKVNIFVWHAHRDHLPTWWNLSNNGVKIESILCPTCSSSPETIQHSLWTCSFAACVWLKVFSWLDLPYPTLSSLQDEIDASRYLWCGVVDFMELLKPSHLQHPMARNEIFDKITRTSFLWYTNRNRKANTSWNNWLQNPLIPYVL</sequence>
<dbReference type="GO" id="GO:0003964">
    <property type="term" value="F:RNA-directed DNA polymerase activity"/>
    <property type="evidence" value="ECO:0007669"/>
    <property type="project" value="UniProtKB-KW"/>
</dbReference>
<dbReference type="Pfam" id="PF13966">
    <property type="entry name" value="zf-RVT"/>
    <property type="match status" value="1"/>
</dbReference>
<evidence type="ECO:0000313" key="3">
    <source>
        <dbReference type="Proteomes" id="UP000245207"/>
    </source>
</evidence>
<reference evidence="2 3" key="1">
    <citation type="journal article" date="2018" name="Mol. Plant">
        <title>The genome of Artemisia annua provides insight into the evolution of Asteraceae family and artemisinin biosynthesis.</title>
        <authorList>
            <person name="Shen Q."/>
            <person name="Zhang L."/>
            <person name="Liao Z."/>
            <person name="Wang S."/>
            <person name="Yan T."/>
            <person name="Shi P."/>
            <person name="Liu M."/>
            <person name="Fu X."/>
            <person name="Pan Q."/>
            <person name="Wang Y."/>
            <person name="Lv Z."/>
            <person name="Lu X."/>
            <person name="Zhang F."/>
            <person name="Jiang W."/>
            <person name="Ma Y."/>
            <person name="Chen M."/>
            <person name="Hao X."/>
            <person name="Li L."/>
            <person name="Tang Y."/>
            <person name="Lv G."/>
            <person name="Zhou Y."/>
            <person name="Sun X."/>
            <person name="Brodelius P.E."/>
            <person name="Rose J.K.C."/>
            <person name="Tang K."/>
        </authorList>
    </citation>
    <scope>NUCLEOTIDE SEQUENCE [LARGE SCALE GENOMIC DNA]</scope>
    <source>
        <strain evidence="3">cv. Huhao1</strain>
        <tissue evidence="2">Leaf</tissue>
    </source>
</reference>